<comment type="caution">
    <text evidence="2">The sequence shown here is derived from an EMBL/GenBank/DDBJ whole genome shotgun (WGS) entry which is preliminary data.</text>
</comment>
<organism evidence="2 3">
    <name type="scientific">Vitis vinifera</name>
    <name type="common">Grape</name>
    <dbReference type="NCBI Taxonomy" id="29760"/>
    <lineage>
        <taxon>Eukaryota</taxon>
        <taxon>Viridiplantae</taxon>
        <taxon>Streptophyta</taxon>
        <taxon>Embryophyta</taxon>
        <taxon>Tracheophyta</taxon>
        <taxon>Spermatophyta</taxon>
        <taxon>Magnoliopsida</taxon>
        <taxon>eudicotyledons</taxon>
        <taxon>Gunneridae</taxon>
        <taxon>Pentapetalae</taxon>
        <taxon>rosids</taxon>
        <taxon>Vitales</taxon>
        <taxon>Vitaceae</taxon>
        <taxon>Viteae</taxon>
        <taxon>Vitis</taxon>
    </lineage>
</organism>
<feature type="compositionally biased region" description="Low complexity" evidence="1">
    <location>
        <begin position="52"/>
        <end position="69"/>
    </location>
</feature>
<accession>A0A438FH54</accession>
<evidence type="ECO:0000313" key="3">
    <source>
        <dbReference type="Proteomes" id="UP000288805"/>
    </source>
</evidence>
<protein>
    <submittedName>
        <fullName evidence="2">Uncharacterized protein</fullName>
    </submittedName>
</protein>
<dbReference type="EMBL" id="QGNW01000897">
    <property type="protein sequence ID" value="RVW59288.1"/>
    <property type="molecule type" value="Genomic_DNA"/>
</dbReference>
<dbReference type="Proteomes" id="UP000288805">
    <property type="component" value="Unassembled WGS sequence"/>
</dbReference>
<feature type="compositionally biased region" description="Polar residues" evidence="1">
    <location>
        <begin position="38"/>
        <end position="51"/>
    </location>
</feature>
<reference evidence="2 3" key="1">
    <citation type="journal article" date="2018" name="PLoS Genet.">
        <title>Population sequencing reveals clonal diversity and ancestral inbreeding in the grapevine cultivar Chardonnay.</title>
        <authorList>
            <person name="Roach M.J."/>
            <person name="Johnson D.L."/>
            <person name="Bohlmann J."/>
            <person name="van Vuuren H.J."/>
            <person name="Jones S.J."/>
            <person name="Pretorius I.S."/>
            <person name="Schmidt S.A."/>
            <person name="Borneman A.R."/>
        </authorList>
    </citation>
    <scope>NUCLEOTIDE SEQUENCE [LARGE SCALE GENOMIC DNA]</scope>
    <source>
        <strain evidence="3">cv. Chardonnay</strain>
        <tissue evidence="2">Leaf</tissue>
    </source>
</reference>
<name>A0A438FH54_VITVI</name>
<sequence length="84" mass="8554">MSRHRRQASQVLPPELIYGADDPPAATTLSHAGAGVSGQATTGATHTHNNSTDPPTTAQPAPATHFPAPGSKPPAGELPVFKPI</sequence>
<evidence type="ECO:0000313" key="2">
    <source>
        <dbReference type="EMBL" id="RVW59288.1"/>
    </source>
</evidence>
<gene>
    <name evidence="2" type="ORF">CK203_101701</name>
</gene>
<proteinExistence type="predicted"/>
<feature type="region of interest" description="Disordered" evidence="1">
    <location>
        <begin position="1"/>
        <end position="84"/>
    </location>
</feature>
<evidence type="ECO:0000256" key="1">
    <source>
        <dbReference type="SAM" id="MobiDB-lite"/>
    </source>
</evidence>
<dbReference type="AlphaFoldDB" id="A0A438FH54"/>